<gene>
    <name evidence="1" type="ORF">H6G83_20160</name>
</gene>
<dbReference type="RefSeq" id="WP_190475571.1">
    <property type="nucleotide sequence ID" value="NZ_JACJSG010000028.1"/>
</dbReference>
<comment type="caution">
    <text evidence="1">The sequence shown here is derived from an EMBL/GenBank/DDBJ whole genome shotgun (WGS) entry which is preliminary data.</text>
</comment>
<keyword evidence="2" id="KW-1185">Reference proteome</keyword>
<evidence type="ECO:0000313" key="1">
    <source>
        <dbReference type="EMBL" id="MBD2502889.1"/>
    </source>
</evidence>
<dbReference type="EMBL" id="JACJSG010000028">
    <property type="protein sequence ID" value="MBD2502889.1"/>
    <property type="molecule type" value="Genomic_DNA"/>
</dbReference>
<accession>A0ABR8D6W8</accession>
<protein>
    <submittedName>
        <fullName evidence="1">ACP S-malonyltransferase</fullName>
    </submittedName>
</protein>
<dbReference type="Proteomes" id="UP000661112">
    <property type="component" value="Unassembled WGS sequence"/>
</dbReference>
<evidence type="ECO:0000313" key="2">
    <source>
        <dbReference type="Proteomes" id="UP000661112"/>
    </source>
</evidence>
<name>A0ABR8D6W8_9NOST</name>
<reference evidence="1 2" key="1">
    <citation type="journal article" date="2020" name="ISME J.">
        <title>Comparative genomics reveals insights into cyanobacterial evolution and habitat adaptation.</title>
        <authorList>
            <person name="Chen M.Y."/>
            <person name="Teng W.K."/>
            <person name="Zhao L."/>
            <person name="Hu C.X."/>
            <person name="Zhou Y.K."/>
            <person name="Han B.P."/>
            <person name="Song L.R."/>
            <person name="Shu W.S."/>
        </authorList>
    </citation>
    <scope>NUCLEOTIDE SEQUENCE [LARGE SCALE GENOMIC DNA]</scope>
    <source>
        <strain evidence="1 2">FACHB-119</strain>
    </source>
</reference>
<proteinExistence type="predicted"/>
<organism evidence="1 2">
    <name type="scientific">Anabaena azotica FACHB-119</name>
    <dbReference type="NCBI Taxonomy" id="947527"/>
    <lineage>
        <taxon>Bacteria</taxon>
        <taxon>Bacillati</taxon>
        <taxon>Cyanobacteriota</taxon>
        <taxon>Cyanophyceae</taxon>
        <taxon>Nostocales</taxon>
        <taxon>Nostocaceae</taxon>
        <taxon>Anabaena</taxon>
        <taxon>Anabaena azotica</taxon>
    </lineage>
</organism>
<sequence length="130" mass="14738">MIFLVDYNLTGYVVLFQGTLAAQGWLDLLSIRFVTLTEVGLAVDSNDRMIWRYAQSNQMLLLTANRNAKGEDSLEQTIRDEGTSTTLPVITIGSLDKLVEKNYREQCSARLVEIVLYVDNYRGVSRLFIP</sequence>